<dbReference type="EMBL" id="CAJNNV010032455">
    <property type="protein sequence ID" value="CAE8640022.1"/>
    <property type="molecule type" value="Genomic_DNA"/>
</dbReference>
<evidence type="ECO:0000313" key="2">
    <source>
        <dbReference type="EMBL" id="CAE8640022.1"/>
    </source>
</evidence>
<keyword evidence="1" id="KW-0472">Membrane</keyword>
<name>A0A813HRI8_POLGL</name>
<accession>A0A813HRI8</accession>
<proteinExistence type="predicted"/>
<organism evidence="2 3">
    <name type="scientific">Polarella glacialis</name>
    <name type="common">Dinoflagellate</name>
    <dbReference type="NCBI Taxonomy" id="89957"/>
    <lineage>
        <taxon>Eukaryota</taxon>
        <taxon>Sar</taxon>
        <taxon>Alveolata</taxon>
        <taxon>Dinophyceae</taxon>
        <taxon>Suessiales</taxon>
        <taxon>Suessiaceae</taxon>
        <taxon>Polarella</taxon>
    </lineage>
</organism>
<keyword evidence="1" id="KW-1133">Transmembrane helix</keyword>
<evidence type="ECO:0000256" key="1">
    <source>
        <dbReference type="SAM" id="Phobius"/>
    </source>
</evidence>
<keyword evidence="3" id="KW-1185">Reference proteome</keyword>
<feature type="transmembrane region" description="Helical" evidence="1">
    <location>
        <begin position="77"/>
        <end position="101"/>
    </location>
</feature>
<feature type="transmembrane region" description="Helical" evidence="1">
    <location>
        <begin position="19"/>
        <end position="39"/>
    </location>
</feature>
<dbReference type="AlphaFoldDB" id="A0A813HRI8"/>
<evidence type="ECO:0000313" key="3">
    <source>
        <dbReference type="Proteomes" id="UP000654075"/>
    </source>
</evidence>
<feature type="transmembrane region" description="Helical" evidence="1">
    <location>
        <begin position="46"/>
        <end position="65"/>
    </location>
</feature>
<comment type="caution">
    <text evidence="2">The sequence shown here is derived from an EMBL/GenBank/DDBJ whole genome shotgun (WGS) entry which is preliminary data.</text>
</comment>
<gene>
    <name evidence="2" type="ORF">PGLA1383_LOCUS54990</name>
</gene>
<reference evidence="2" key="1">
    <citation type="submission" date="2021-02" db="EMBL/GenBank/DDBJ databases">
        <authorList>
            <person name="Dougan E. K."/>
            <person name="Rhodes N."/>
            <person name="Thang M."/>
            <person name="Chan C."/>
        </authorList>
    </citation>
    <scope>NUCLEOTIDE SEQUENCE</scope>
</reference>
<dbReference type="Proteomes" id="UP000654075">
    <property type="component" value="Unassembled WGS sequence"/>
</dbReference>
<keyword evidence="1" id="KW-0812">Transmembrane</keyword>
<protein>
    <submittedName>
        <fullName evidence="2">Uncharacterized protein</fullName>
    </submittedName>
</protein>
<sequence length="102" mass="11889">MVAVIVVVVVVVSDFCDCLFSFVCCHLVCFVCFLACWLIRSVRVCSFVGLFLCFLAWLLVMYNWYWCCVYYSCSATWFLYDHAMLLFDSICFILLLLVVLLL</sequence>